<dbReference type="InterPro" id="IPR013320">
    <property type="entry name" value="ConA-like_dom_sf"/>
</dbReference>
<feature type="domain" description="Glycosyl hydrolase family 32 N-terminal" evidence="5">
    <location>
        <begin position="21"/>
        <end position="330"/>
    </location>
</feature>
<evidence type="ECO:0000256" key="2">
    <source>
        <dbReference type="ARBA" id="ARBA00022801"/>
    </source>
</evidence>
<dbReference type="CDD" id="cd18622">
    <property type="entry name" value="GH32_Inu-like"/>
    <property type="match status" value="1"/>
</dbReference>
<proteinExistence type="inferred from homology"/>
<dbReference type="SMART" id="SM00640">
    <property type="entry name" value="Glyco_32"/>
    <property type="match status" value="1"/>
</dbReference>
<evidence type="ECO:0000259" key="5">
    <source>
        <dbReference type="Pfam" id="PF00251"/>
    </source>
</evidence>
<protein>
    <submittedName>
        <fullName evidence="7">Levanase</fullName>
        <ecNumber evidence="7">3.2.1.80</ecNumber>
    </submittedName>
</protein>
<dbReference type="Pfam" id="PF08244">
    <property type="entry name" value="Glyco_hydro_32C"/>
    <property type="match status" value="1"/>
</dbReference>
<evidence type="ECO:0000313" key="8">
    <source>
        <dbReference type="Proteomes" id="UP000464524"/>
    </source>
</evidence>
<name>A0A857JJL6_9ALTE</name>
<dbReference type="SUPFAM" id="SSF75005">
    <property type="entry name" value="Arabinanase/levansucrase/invertase"/>
    <property type="match status" value="1"/>
</dbReference>
<dbReference type="Gene3D" id="2.115.10.20">
    <property type="entry name" value="Glycosyl hydrolase domain, family 43"/>
    <property type="match status" value="1"/>
</dbReference>
<comment type="similarity">
    <text evidence="1 4">Belongs to the glycosyl hydrolase 32 family.</text>
</comment>
<accession>A0A857JJL6</accession>
<sequence length="482" mass="54236">MPLLSSAVPCESPNSWIPEFHFYKPNHWINDPNGLFFFEGTYHLFYQMNPDDVVWGNMHWGHATSEDLISWEHEPIALYAEPEGLGYIFSGGAVVDVNNTSGFAKSGETPIVATFTHHSKDEVQTQSLAFSLDGGKTFEKYSNNPVIPNPGLKDFRDPKVVWYEPGNYWVKAVVAGQCVHFYRSENLLQWEKLSEFGHNIGAHGGVWECPDLFPLHCEQSGETRWVLLISINPGGPNGGSAMQYFIGDFDGRDFLVQDKDTRWLDYGTDFYAGITFDNVSEAPTQRTIIAWMSNWNYANKTPDNAWRGAMTLPRILKLVKHPHSYALCMEPVKQSEKLWSSKKSSHRVFDAPIALPDAYKLEITLEKTASETLLEWRNGQGNLIKLKIDLANMCAHFDRSEAGFDNHDFAATIDVPLLASDSEFMEITVCVDTCSLEFFFANGERTLTALCFPDSAFSELKVSGNLLSVADKTEILVSPLKK</sequence>
<organism evidence="7 8">
    <name type="scientific">Paraglaciecola mesophila</name>
    <dbReference type="NCBI Taxonomy" id="197222"/>
    <lineage>
        <taxon>Bacteria</taxon>
        <taxon>Pseudomonadati</taxon>
        <taxon>Pseudomonadota</taxon>
        <taxon>Gammaproteobacteria</taxon>
        <taxon>Alteromonadales</taxon>
        <taxon>Alteromonadaceae</taxon>
        <taxon>Paraglaciecola</taxon>
    </lineage>
</organism>
<feature type="domain" description="Glycosyl hydrolase family 32 C-terminal" evidence="6">
    <location>
        <begin position="356"/>
        <end position="462"/>
    </location>
</feature>
<evidence type="ECO:0000259" key="6">
    <source>
        <dbReference type="Pfam" id="PF08244"/>
    </source>
</evidence>
<evidence type="ECO:0000256" key="1">
    <source>
        <dbReference type="ARBA" id="ARBA00009902"/>
    </source>
</evidence>
<dbReference type="Gene3D" id="2.60.120.560">
    <property type="entry name" value="Exo-inulinase, domain 1"/>
    <property type="match status" value="1"/>
</dbReference>
<dbReference type="InterPro" id="IPR013148">
    <property type="entry name" value="Glyco_hydro_32_N"/>
</dbReference>
<dbReference type="EC" id="3.2.1.80" evidence="7"/>
<reference evidence="7 8" key="1">
    <citation type="submission" date="2019-12" db="EMBL/GenBank/DDBJ databases">
        <title>Genome sequencing and assembly of endphytes of Porphyra tenera.</title>
        <authorList>
            <person name="Park J.M."/>
            <person name="Shin R."/>
            <person name="Jo S.H."/>
        </authorList>
    </citation>
    <scope>NUCLEOTIDE SEQUENCE [LARGE SCALE GENOMIC DNA]</scope>
    <source>
        <strain evidence="7 8">GPM4</strain>
    </source>
</reference>
<dbReference type="GO" id="GO:0005987">
    <property type="term" value="P:sucrose catabolic process"/>
    <property type="evidence" value="ECO:0007669"/>
    <property type="project" value="TreeGrafter"/>
</dbReference>
<dbReference type="Pfam" id="PF00251">
    <property type="entry name" value="Glyco_hydro_32N"/>
    <property type="match status" value="1"/>
</dbReference>
<dbReference type="EMBL" id="CP047656">
    <property type="protein sequence ID" value="QHJ12249.1"/>
    <property type="molecule type" value="Genomic_DNA"/>
</dbReference>
<evidence type="ECO:0000256" key="4">
    <source>
        <dbReference type="RuleBase" id="RU362110"/>
    </source>
</evidence>
<dbReference type="KEGG" id="pmes:FX988_02500"/>
<dbReference type="Proteomes" id="UP000464524">
    <property type="component" value="Chromosome"/>
</dbReference>
<keyword evidence="3 4" id="KW-0326">Glycosidase</keyword>
<dbReference type="PANTHER" id="PTHR42800">
    <property type="entry name" value="EXOINULINASE INUD (AFU_ORTHOLOGUE AFUA_5G00480)"/>
    <property type="match status" value="1"/>
</dbReference>
<dbReference type="RefSeq" id="WP_160180198.1">
    <property type="nucleotide sequence ID" value="NZ_CP047656.1"/>
</dbReference>
<dbReference type="InterPro" id="IPR023296">
    <property type="entry name" value="Glyco_hydro_beta-prop_sf"/>
</dbReference>
<keyword evidence="2 4" id="KW-0378">Hydrolase</keyword>
<dbReference type="AlphaFoldDB" id="A0A857JJL6"/>
<evidence type="ECO:0000256" key="3">
    <source>
        <dbReference type="ARBA" id="ARBA00023295"/>
    </source>
</evidence>
<evidence type="ECO:0000313" key="7">
    <source>
        <dbReference type="EMBL" id="QHJ12249.1"/>
    </source>
</evidence>
<dbReference type="GO" id="GO:0005737">
    <property type="term" value="C:cytoplasm"/>
    <property type="evidence" value="ECO:0007669"/>
    <property type="project" value="TreeGrafter"/>
</dbReference>
<dbReference type="InterPro" id="IPR001362">
    <property type="entry name" value="Glyco_hydro_32"/>
</dbReference>
<gene>
    <name evidence="7" type="ORF">FX988_02500</name>
</gene>
<dbReference type="GO" id="GO:0051669">
    <property type="term" value="F:fructan beta-fructosidase activity"/>
    <property type="evidence" value="ECO:0007669"/>
    <property type="project" value="UniProtKB-EC"/>
</dbReference>
<dbReference type="InterPro" id="IPR013189">
    <property type="entry name" value="Glyco_hydro_32_C"/>
</dbReference>
<dbReference type="SUPFAM" id="SSF49899">
    <property type="entry name" value="Concanavalin A-like lectins/glucanases"/>
    <property type="match status" value="1"/>
</dbReference>
<dbReference type="OrthoDB" id="9801455at2"/>
<dbReference type="PANTHER" id="PTHR42800:SF1">
    <property type="entry name" value="EXOINULINASE INUD (AFU_ORTHOLOGUE AFUA_5G00480)"/>
    <property type="match status" value="1"/>
</dbReference>
<dbReference type="GO" id="GO:0004575">
    <property type="term" value="F:sucrose alpha-glucosidase activity"/>
    <property type="evidence" value="ECO:0007669"/>
    <property type="project" value="TreeGrafter"/>
</dbReference>
<keyword evidence="8" id="KW-1185">Reference proteome</keyword>